<organism evidence="2 3">
    <name type="scientific">Piloderma croceum (strain F 1598)</name>
    <dbReference type="NCBI Taxonomy" id="765440"/>
    <lineage>
        <taxon>Eukaryota</taxon>
        <taxon>Fungi</taxon>
        <taxon>Dikarya</taxon>
        <taxon>Basidiomycota</taxon>
        <taxon>Agaricomycotina</taxon>
        <taxon>Agaricomycetes</taxon>
        <taxon>Agaricomycetidae</taxon>
        <taxon>Atheliales</taxon>
        <taxon>Atheliaceae</taxon>
        <taxon>Piloderma</taxon>
    </lineage>
</organism>
<dbReference type="OrthoDB" id="7344096at2759"/>
<evidence type="ECO:0000256" key="1">
    <source>
        <dbReference type="SAM" id="MobiDB-lite"/>
    </source>
</evidence>
<dbReference type="InParanoid" id="A0A0C3ANB3"/>
<sequence>MSKVHISKAEIALWGIEHIKRAQKANSKAVKKSKKKVKDAAHKVVDVVTPASGEEDRPVSWKKDVVEGRRKRIENSKMEADGKANDQRTEAEQKRQPGDVYGQSTEPAIHDSQKENEHEEMPGPDLGLAMGLRIPEETTA</sequence>
<evidence type="ECO:0000313" key="3">
    <source>
        <dbReference type="Proteomes" id="UP000054166"/>
    </source>
</evidence>
<feature type="compositionally biased region" description="Basic and acidic residues" evidence="1">
    <location>
        <begin position="108"/>
        <end position="121"/>
    </location>
</feature>
<accession>A0A0C3ANB3</accession>
<feature type="compositionally biased region" description="Basic and acidic residues" evidence="1">
    <location>
        <begin position="54"/>
        <end position="97"/>
    </location>
</feature>
<dbReference type="EMBL" id="KN833047">
    <property type="protein sequence ID" value="KIM75393.1"/>
    <property type="molecule type" value="Genomic_DNA"/>
</dbReference>
<name>A0A0C3ANB3_PILCF</name>
<dbReference type="AlphaFoldDB" id="A0A0C3ANB3"/>
<proteinExistence type="predicted"/>
<protein>
    <submittedName>
        <fullName evidence="2">Uncharacterized protein</fullName>
    </submittedName>
</protein>
<dbReference type="Proteomes" id="UP000054166">
    <property type="component" value="Unassembled WGS sequence"/>
</dbReference>
<feature type="region of interest" description="Disordered" evidence="1">
    <location>
        <begin position="48"/>
        <end position="140"/>
    </location>
</feature>
<evidence type="ECO:0000313" key="2">
    <source>
        <dbReference type="EMBL" id="KIM75393.1"/>
    </source>
</evidence>
<gene>
    <name evidence="2" type="ORF">PILCRDRAFT_827305</name>
</gene>
<keyword evidence="3" id="KW-1185">Reference proteome</keyword>
<reference evidence="3" key="2">
    <citation type="submission" date="2015-01" db="EMBL/GenBank/DDBJ databases">
        <title>Evolutionary Origins and Diversification of the Mycorrhizal Mutualists.</title>
        <authorList>
            <consortium name="DOE Joint Genome Institute"/>
            <consortium name="Mycorrhizal Genomics Consortium"/>
            <person name="Kohler A."/>
            <person name="Kuo A."/>
            <person name="Nagy L.G."/>
            <person name="Floudas D."/>
            <person name="Copeland A."/>
            <person name="Barry K.W."/>
            <person name="Cichocki N."/>
            <person name="Veneault-Fourrey C."/>
            <person name="LaButti K."/>
            <person name="Lindquist E.A."/>
            <person name="Lipzen A."/>
            <person name="Lundell T."/>
            <person name="Morin E."/>
            <person name="Murat C."/>
            <person name="Riley R."/>
            <person name="Ohm R."/>
            <person name="Sun H."/>
            <person name="Tunlid A."/>
            <person name="Henrissat B."/>
            <person name="Grigoriev I.V."/>
            <person name="Hibbett D.S."/>
            <person name="Martin F."/>
        </authorList>
    </citation>
    <scope>NUCLEOTIDE SEQUENCE [LARGE SCALE GENOMIC DNA]</scope>
    <source>
        <strain evidence="3">F 1598</strain>
    </source>
</reference>
<reference evidence="2 3" key="1">
    <citation type="submission" date="2014-04" db="EMBL/GenBank/DDBJ databases">
        <authorList>
            <consortium name="DOE Joint Genome Institute"/>
            <person name="Kuo A."/>
            <person name="Tarkka M."/>
            <person name="Buscot F."/>
            <person name="Kohler A."/>
            <person name="Nagy L.G."/>
            <person name="Floudas D."/>
            <person name="Copeland A."/>
            <person name="Barry K.W."/>
            <person name="Cichocki N."/>
            <person name="Veneault-Fourrey C."/>
            <person name="LaButti K."/>
            <person name="Lindquist E.A."/>
            <person name="Lipzen A."/>
            <person name="Lundell T."/>
            <person name="Morin E."/>
            <person name="Murat C."/>
            <person name="Sun H."/>
            <person name="Tunlid A."/>
            <person name="Henrissat B."/>
            <person name="Grigoriev I.V."/>
            <person name="Hibbett D.S."/>
            <person name="Martin F."/>
            <person name="Nordberg H.P."/>
            <person name="Cantor M.N."/>
            <person name="Hua S.X."/>
        </authorList>
    </citation>
    <scope>NUCLEOTIDE SEQUENCE [LARGE SCALE GENOMIC DNA]</scope>
    <source>
        <strain evidence="2 3">F 1598</strain>
    </source>
</reference>
<dbReference type="HOGENOM" id="CLU_1835895_0_0_1"/>